<keyword evidence="1" id="KW-0479">Metal-binding</keyword>
<evidence type="ECO:0000313" key="6">
    <source>
        <dbReference type="Proteomes" id="UP001391051"/>
    </source>
</evidence>
<accession>A0ABR1PXM6</accession>
<evidence type="ECO:0000313" key="5">
    <source>
        <dbReference type="EMBL" id="KAK7942395.1"/>
    </source>
</evidence>
<dbReference type="InterPro" id="IPR036864">
    <property type="entry name" value="Zn2-C6_fun-type_DNA-bd_sf"/>
</dbReference>
<dbReference type="CDD" id="cd00067">
    <property type="entry name" value="GAL4"/>
    <property type="match status" value="1"/>
</dbReference>
<dbReference type="SUPFAM" id="SSF57701">
    <property type="entry name" value="Zn2/Cys6 DNA-binding domain"/>
    <property type="match status" value="1"/>
</dbReference>
<feature type="region of interest" description="Disordered" evidence="3">
    <location>
        <begin position="1"/>
        <end position="32"/>
    </location>
</feature>
<feature type="region of interest" description="Disordered" evidence="3">
    <location>
        <begin position="131"/>
        <end position="154"/>
    </location>
</feature>
<keyword evidence="2" id="KW-0539">Nucleus</keyword>
<dbReference type="Pfam" id="PF04082">
    <property type="entry name" value="Fungal_trans"/>
    <property type="match status" value="1"/>
</dbReference>
<evidence type="ECO:0000256" key="2">
    <source>
        <dbReference type="ARBA" id="ARBA00023242"/>
    </source>
</evidence>
<organism evidence="5 6">
    <name type="scientific">Apiospora aurea</name>
    <dbReference type="NCBI Taxonomy" id="335848"/>
    <lineage>
        <taxon>Eukaryota</taxon>
        <taxon>Fungi</taxon>
        <taxon>Dikarya</taxon>
        <taxon>Ascomycota</taxon>
        <taxon>Pezizomycotina</taxon>
        <taxon>Sordariomycetes</taxon>
        <taxon>Xylariomycetidae</taxon>
        <taxon>Amphisphaeriales</taxon>
        <taxon>Apiosporaceae</taxon>
        <taxon>Apiospora</taxon>
    </lineage>
</organism>
<protein>
    <recommendedName>
        <fullName evidence="4">Zn(2)-C6 fungal-type domain-containing protein</fullName>
    </recommendedName>
</protein>
<sequence>MGRDPPTKASSSARRQHRLPVNQRRTKVAPENRKRVSTACNSCNVRRIKCTGEHPCQPCRSSSRQCQYPETVEKISVPRSDWDELVAKCARLERCLEQAVPDETQRRQLLGCVSASASTSPWETSAAQLSYHGDDTASPGGGRASECPLSSSPEELCGPADDDCSARYYLGPTSANAFLGHVKEVMADVLTSGWSVDCLPPDTMALLDSVGRFRTHSPRRPPRSPLHETRPMMGVPPKDELNTMVTELRQFIQGDAHVGRSSRGGGIFHWGNLNPSMLELDSLDALPDDGTQKARRLAFIYASLAVACSLQTPLPCAKMGNVYYGSDGFFERAESLMGDMLDTTARCAWLDLPLLVMVSVYLAEANQTDAAYMYASLGMHIAIMQGVHQGCVHDEYERSAFWTLYVLDRRLCALTGRPPTLMDESIHLPLPEVSRGFPEPEGLVARVKLAKIAGHIVRKTCNQAASSVSGAGHEGGKSTDSSYVDATLRMLQKWSATLPVELRLVSIHHRGSPSDSAACELRMEYNHLLILTTRPTFLDVVRRAMMAHVDHRRSCHSGQSNSAHYSYAWQCLDAARENLRLAKMASNHLMSPSLPSPSQKQLLAPFLHNNHVFDAAAVVLLHGLIAEPADTGDDMSDVVFAIGCFDARSASSSSSSSKFPNDCARVLRDLRALVQRIILHRGLGGGAMTAASAAAAAQIDSHSQKKRTISSVVSSQAPPPSTAIYDVGFILNPEVPPEPPAPAPAHSSGEAAASSHALFTELSSWISNDEQQVYNGYSTF</sequence>
<dbReference type="EMBL" id="JAQQWE010000008">
    <property type="protein sequence ID" value="KAK7942395.1"/>
    <property type="molecule type" value="Genomic_DNA"/>
</dbReference>
<dbReference type="PANTHER" id="PTHR46910:SF39">
    <property type="entry name" value="ZN(II)2CYS6 TRANSCRIPTION FACTOR (EUROFUNG)"/>
    <property type="match status" value="1"/>
</dbReference>
<dbReference type="InterPro" id="IPR007219">
    <property type="entry name" value="XnlR_reg_dom"/>
</dbReference>
<dbReference type="PROSITE" id="PS50048">
    <property type="entry name" value="ZN2_CY6_FUNGAL_2"/>
    <property type="match status" value="1"/>
</dbReference>
<reference evidence="5 6" key="1">
    <citation type="submission" date="2023-01" db="EMBL/GenBank/DDBJ databases">
        <title>Analysis of 21 Apiospora genomes using comparative genomics revels a genus with tremendous synthesis potential of carbohydrate active enzymes and secondary metabolites.</title>
        <authorList>
            <person name="Sorensen T."/>
        </authorList>
    </citation>
    <scope>NUCLEOTIDE SEQUENCE [LARGE SCALE GENOMIC DNA]</scope>
    <source>
        <strain evidence="5 6">CBS 24483</strain>
    </source>
</reference>
<evidence type="ECO:0000256" key="1">
    <source>
        <dbReference type="ARBA" id="ARBA00022723"/>
    </source>
</evidence>
<feature type="compositionally biased region" description="Low complexity" evidence="3">
    <location>
        <begin position="145"/>
        <end position="154"/>
    </location>
</feature>
<gene>
    <name evidence="5" type="ORF">PG986_011508</name>
</gene>
<feature type="compositionally biased region" description="Basic residues" evidence="3">
    <location>
        <begin position="213"/>
        <end position="222"/>
    </location>
</feature>
<dbReference type="GeneID" id="92080792"/>
<proteinExistence type="predicted"/>
<dbReference type="SMART" id="SM00066">
    <property type="entry name" value="GAL4"/>
    <property type="match status" value="1"/>
</dbReference>
<dbReference type="CDD" id="cd12148">
    <property type="entry name" value="fungal_TF_MHR"/>
    <property type="match status" value="1"/>
</dbReference>
<evidence type="ECO:0000259" key="4">
    <source>
        <dbReference type="PROSITE" id="PS50048"/>
    </source>
</evidence>
<dbReference type="Pfam" id="PF00172">
    <property type="entry name" value="Zn_clus"/>
    <property type="match status" value="1"/>
</dbReference>
<dbReference type="PANTHER" id="PTHR46910">
    <property type="entry name" value="TRANSCRIPTION FACTOR PDR1"/>
    <property type="match status" value="1"/>
</dbReference>
<dbReference type="Gene3D" id="4.10.240.10">
    <property type="entry name" value="Zn(2)-C6 fungal-type DNA-binding domain"/>
    <property type="match status" value="1"/>
</dbReference>
<dbReference type="RefSeq" id="XP_066694426.1">
    <property type="nucleotide sequence ID" value="XM_066847730.1"/>
</dbReference>
<dbReference type="SMART" id="SM00906">
    <property type="entry name" value="Fungal_trans"/>
    <property type="match status" value="1"/>
</dbReference>
<feature type="region of interest" description="Disordered" evidence="3">
    <location>
        <begin position="213"/>
        <end position="237"/>
    </location>
</feature>
<dbReference type="InterPro" id="IPR050987">
    <property type="entry name" value="AtrR-like"/>
</dbReference>
<evidence type="ECO:0000256" key="3">
    <source>
        <dbReference type="SAM" id="MobiDB-lite"/>
    </source>
</evidence>
<name>A0ABR1PXM6_9PEZI</name>
<dbReference type="Proteomes" id="UP001391051">
    <property type="component" value="Unassembled WGS sequence"/>
</dbReference>
<dbReference type="InterPro" id="IPR001138">
    <property type="entry name" value="Zn2Cys6_DnaBD"/>
</dbReference>
<feature type="domain" description="Zn(2)-C6 fungal-type" evidence="4">
    <location>
        <begin position="39"/>
        <end position="68"/>
    </location>
</feature>
<comment type="caution">
    <text evidence="5">The sequence shown here is derived from an EMBL/GenBank/DDBJ whole genome shotgun (WGS) entry which is preliminary data.</text>
</comment>
<keyword evidence="6" id="KW-1185">Reference proteome</keyword>